<keyword evidence="4" id="KW-1185">Reference proteome</keyword>
<evidence type="ECO:0000313" key="3">
    <source>
        <dbReference type="EMBL" id="MBJ7596525.1"/>
    </source>
</evidence>
<dbReference type="PANTHER" id="PTHR35004:SF6">
    <property type="entry name" value="TRANSPOSASE"/>
    <property type="match status" value="1"/>
</dbReference>
<name>A0A934N132_9BACT</name>
<dbReference type="Pfam" id="PF13683">
    <property type="entry name" value="rve_3"/>
    <property type="match status" value="1"/>
</dbReference>
<organism evidence="3 4">
    <name type="scientific">Candidatus Nephthysia bennettiae</name>
    <dbReference type="NCBI Taxonomy" id="3127016"/>
    <lineage>
        <taxon>Bacteria</taxon>
        <taxon>Bacillati</taxon>
        <taxon>Candidatus Dormiibacterota</taxon>
        <taxon>Candidatus Dormibacteria</taxon>
        <taxon>Candidatus Dormibacterales</taxon>
        <taxon>Candidatus Dormibacteraceae</taxon>
        <taxon>Candidatus Nephthysia</taxon>
    </lineage>
</organism>
<protein>
    <submittedName>
        <fullName evidence="3">DDE-type integrase/transposase/recombinase</fullName>
    </submittedName>
</protein>
<evidence type="ECO:0000256" key="1">
    <source>
        <dbReference type="SAM" id="MobiDB-lite"/>
    </source>
</evidence>
<dbReference type="Gene3D" id="3.30.420.10">
    <property type="entry name" value="Ribonuclease H-like superfamily/Ribonuclease H"/>
    <property type="match status" value="1"/>
</dbReference>
<dbReference type="EMBL" id="JAEKNR010000005">
    <property type="protein sequence ID" value="MBJ7596525.1"/>
    <property type="molecule type" value="Genomic_DNA"/>
</dbReference>
<sequence length="253" mass="28637">MHGSWCNDENTRAGQQVLRAALLRRGLPEQIYVDNGAPFANSALQRTCTLLGIHLIHSRPYSPEGRGKQERLNRVIRERFLLEAEAAGIRSLEELNDRFVAWTETYLNCRAHSETGQTDRSLPDSRCARRRRPPAPPRSLPLVLPAQGQPDRVSLLGNRYQVDSALVGRQVELRYDPEDLTRISVFFQGRPVGEATPFRLGRHVHPQVPQAARPEPEATGVDYLGLVLGSYEQATVDRIAYRNLDLDRQEQSR</sequence>
<dbReference type="AlphaFoldDB" id="A0A934N132"/>
<evidence type="ECO:0000259" key="2">
    <source>
        <dbReference type="PROSITE" id="PS50994"/>
    </source>
</evidence>
<proteinExistence type="predicted"/>
<gene>
    <name evidence="3" type="ORF">JF922_00330</name>
</gene>
<dbReference type="PANTHER" id="PTHR35004">
    <property type="entry name" value="TRANSPOSASE RV3428C-RELATED"/>
    <property type="match status" value="1"/>
</dbReference>
<accession>A0A934N132</accession>
<dbReference type="InterPro" id="IPR036397">
    <property type="entry name" value="RNaseH_sf"/>
</dbReference>
<reference evidence="3" key="1">
    <citation type="submission" date="2020-10" db="EMBL/GenBank/DDBJ databases">
        <title>Ca. Dormibacterota MAGs.</title>
        <authorList>
            <person name="Montgomery K."/>
        </authorList>
    </citation>
    <scope>NUCLEOTIDE SEQUENCE [LARGE SCALE GENOMIC DNA]</scope>
    <source>
        <strain evidence="3">SC8812_S17_10</strain>
    </source>
</reference>
<dbReference type="GO" id="GO:0015074">
    <property type="term" value="P:DNA integration"/>
    <property type="evidence" value="ECO:0007669"/>
    <property type="project" value="InterPro"/>
</dbReference>
<dbReference type="RefSeq" id="WP_338198358.1">
    <property type="nucleotide sequence ID" value="NZ_JAEKNR010000005.1"/>
</dbReference>
<dbReference type="SUPFAM" id="SSF53098">
    <property type="entry name" value="Ribonuclease H-like"/>
    <property type="match status" value="1"/>
</dbReference>
<dbReference type="PROSITE" id="PS50994">
    <property type="entry name" value="INTEGRASE"/>
    <property type="match status" value="1"/>
</dbReference>
<dbReference type="InterPro" id="IPR001584">
    <property type="entry name" value="Integrase_cat-core"/>
</dbReference>
<dbReference type="Proteomes" id="UP000612893">
    <property type="component" value="Unassembled WGS sequence"/>
</dbReference>
<evidence type="ECO:0000313" key="4">
    <source>
        <dbReference type="Proteomes" id="UP000612893"/>
    </source>
</evidence>
<comment type="caution">
    <text evidence="3">The sequence shown here is derived from an EMBL/GenBank/DDBJ whole genome shotgun (WGS) entry which is preliminary data.</text>
</comment>
<dbReference type="InterPro" id="IPR015378">
    <property type="entry name" value="Transposase-like_Mu_C"/>
</dbReference>
<feature type="domain" description="Integrase catalytic" evidence="2">
    <location>
        <begin position="16"/>
        <end position="127"/>
    </location>
</feature>
<dbReference type="GO" id="GO:0003676">
    <property type="term" value="F:nucleic acid binding"/>
    <property type="evidence" value="ECO:0007669"/>
    <property type="project" value="InterPro"/>
</dbReference>
<feature type="region of interest" description="Disordered" evidence="1">
    <location>
        <begin position="113"/>
        <end position="142"/>
    </location>
</feature>
<dbReference type="InterPro" id="IPR012337">
    <property type="entry name" value="RNaseH-like_sf"/>
</dbReference>
<dbReference type="Pfam" id="PF09299">
    <property type="entry name" value="Mu-transpos_C"/>
    <property type="match status" value="1"/>
</dbReference>